<dbReference type="AlphaFoldDB" id="A0A8S9RS99"/>
<dbReference type="EMBL" id="QGKX02000088">
    <property type="protein sequence ID" value="KAF3583476.1"/>
    <property type="molecule type" value="Genomic_DNA"/>
</dbReference>
<accession>A0A8S9RS99</accession>
<evidence type="ECO:0000313" key="2">
    <source>
        <dbReference type="EMBL" id="KAF3583476.1"/>
    </source>
</evidence>
<dbReference type="Proteomes" id="UP000712600">
    <property type="component" value="Unassembled WGS sequence"/>
</dbReference>
<feature type="compositionally biased region" description="Basic residues" evidence="1">
    <location>
        <begin position="1"/>
        <end position="14"/>
    </location>
</feature>
<sequence>MGRPKTTRMKKNAHTSKVTNKDTKITKRGRKKKSDVEVEFIGTIECQPQHDSEKDQEPVAEKEHEELQENEETAAANEQEEPEEANRAVETDHDSEKDQEPVAEKEHEELRENEETAAANEHEEPEEANRAVETDDQERLGAGADQVDTSLNGVANGLGFVGIVGFGLGF</sequence>
<reference evidence="2" key="1">
    <citation type="submission" date="2019-12" db="EMBL/GenBank/DDBJ databases">
        <title>Genome sequencing and annotation of Brassica cretica.</title>
        <authorList>
            <person name="Studholme D.J."/>
            <person name="Sarris P."/>
        </authorList>
    </citation>
    <scope>NUCLEOTIDE SEQUENCE</scope>
    <source>
        <strain evidence="2">PFS-109/04</strain>
        <tissue evidence="2">Leaf</tissue>
    </source>
</reference>
<name>A0A8S9RS99_BRACR</name>
<feature type="region of interest" description="Disordered" evidence="1">
    <location>
        <begin position="1"/>
        <end position="145"/>
    </location>
</feature>
<proteinExistence type="predicted"/>
<protein>
    <submittedName>
        <fullName evidence="2">Uncharacterized protein</fullName>
    </submittedName>
</protein>
<feature type="compositionally biased region" description="Acidic residues" evidence="1">
    <location>
        <begin position="68"/>
        <end position="83"/>
    </location>
</feature>
<evidence type="ECO:0000313" key="3">
    <source>
        <dbReference type="Proteomes" id="UP000712600"/>
    </source>
</evidence>
<feature type="compositionally biased region" description="Basic and acidic residues" evidence="1">
    <location>
        <begin position="127"/>
        <end position="139"/>
    </location>
</feature>
<feature type="compositionally biased region" description="Basic and acidic residues" evidence="1">
    <location>
        <begin position="84"/>
        <end position="114"/>
    </location>
</feature>
<feature type="compositionally biased region" description="Basic and acidic residues" evidence="1">
    <location>
        <begin position="48"/>
        <end position="67"/>
    </location>
</feature>
<gene>
    <name evidence="2" type="ORF">F2Q69_00027696</name>
</gene>
<organism evidence="2 3">
    <name type="scientific">Brassica cretica</name>
    <name type="common">Mustard</name>
    <dbReference type="NCBI Taxonomy" id="69181"/>
    <lineage>
        <taxon>Eukaryota</taxon>
        <taxon>Viridiplantae</taxon>
        <taxon>Streptophyta</taxon>
        <taxon>Embryophyta</taxon>
        <taxon>Tracheophyta</taxon>
        <taxon>Spermatophyta</taxon>
        <taxon>Magnoliopsida</taxon>
        <taxon>eudicotyledons</taxon>
        <taxon>Gunneridae</taxon>
        <taxon>Pentapetalae</taxon>
        <taxon>rosids</taxon>
        <taxon>malvids</taxon>
        <taxon>Brassicales</taxon>
        <taxon>Brassicaceae</taxon>
        <taxon>Brassiceae</taxon>
        <taxon>Brassica</taxon>
    </lineage>
</organism>
<comment type="caution">
    <text evidence="2">The sequence shown here is derived from an EMBL/GenBank/DDBJ whole genome shotgun (WGS) entry which is preliminary data.</text>
</comment>
<evidence type="ECO:0000256" key="1">
    <source>
        <dbReference type="SAM" id="MobiDB-lite"/>
    </source>
</evidence>